<dbReference type="SMART" id="SM00347">
    <property type="entry name" value="HTH_MARR"/>
    <property type="match status" value="1"/>
</dbReference>
<dbReference type="InterPro" id="IPR000835">
    <property type="entry name" value="HTH_MarR-typ"/>
</dbReference>
<proteinExistence type="predicted"/>
<feature type="domain" description="HTH marR-type" evidence="1">
    <location>
        <begin position="17"/>
        <end position="149"/>
    </location>
</feature>
<dbReference type="PROSITE" id="PS50995">
    <property type="entry name" value="HTH_MARR_2"/>
    <property type="match status" value="1"/>
</dbReference>
<dbReference type="Pfam" id="PF12802">
    <property type="entry name" value="MarR_2"/>
    <property type="match status" value="1"/>
</dbReference>
<sequence length="167" mass="17740">MPDPDDTPLDGEDLAAWSALATLLEWLPAALDAQLLKDSGLSHFEYGVLYALAAAPERTLRMSALAGFANSSLSRLSRAVSRLENRGWVERRADPEDGRTTLATLTEAGAAQQSQAAPGHEALVRDVVLGPLSGRQRRELRVIATTVAGALRPDGSWSAPRDGRAAG</sequence>
<organism evidence="2 3">
    <name type="scientific">Rathayibacter festucae DSM 15932</name>
    <dbReference type="NCBI Taxonomy" id="1328866"/>
    <lineage>
        <taxon>Bacteria</taxon>
        <taxon>Bacillati</taxon>
        <taxon>Actinomycetota</taxon>
        <taxon>Actinomycetes</taxon>
        <taxon>Micrococcales</taxon>
        <taxon>Microbacteriaceae</taxon>
        <taxon>Rathayibacter</taxon>
    </lineage>
</organism>
<dbReference type="AlphaFoldDB" id="A0A3Q9UZW0"/>
<dbReference type="GO" id="GO:0006950">
    <property type="term" value="P:response to stress"/>
    <property type="evidence" value="ECO:0007669"/>
    <property type="project" value="TreeGrafter"/>
</dbReference>
<dbReference type="GO" id="GO:0003700">
    <property type="term" value="F:DNA-binding transcription factor activity"/>
    <property type="evidence" value="ECO:0007669"/>
    <property type="project" value="InterPro"/>
</dbReference>
<dbReference type="KEGG" id="rfs:C1I64_14295"/>
<dbReference type="Proteomes" id="UP000285317">
    <property type="component" value="Chromosome"/>
</dbReference>
<gene>
    <name evidence="2" type="ORF">C1I64_14295</name>
</gene>
<evidence type="ECO:0000259" key="1">
    <source>
        <dbReference type="PROSITE" id="PS50995"/>
    </source>
</evidence>
<evidence type="ECO:0000313" key="3">
    <source>
        <dbReference type="Proteomes" id="UP000285317"/>
    </source>
</evidence>
<reference evidence="2 3" key="1">
    <citation type="submission" date="2018-03" db="EMBL/GenBank/DDBJ databases">
        <title>Bacteriophage NCPPB3778 and a type I-E CRISPR drive the evolution of the US Biological Select Agent, Rathayibacter toxicus.</title>
        <authorList>
            <person name="Davis E.W.II."/>
            <person name="Tabima J.F."/>
            <person name="Weisberg A.J."/>
            <person name="Dantas Lopes L."/>
            <person name="Wiseman M.S."/>
            <person name="Wiseman M.S."/>
            <person name="Pupko T."/>
            <person name="Belcher M.S."/>
            <person name="Sechler A.J."/>
            <person name="Tancos M.A."/>
            <person name="Schroeder B.K."/>
            <person name="Murray T.D."/>
            <person name="Luster D.G."/>
            <person name="Schneider W.L."/>
            <person name="Rogers E."/>
            <person name="Andreote F.D."/>
            <person name="Grunwald N.J."/>
            <person name="Putnam M.L."/>
            <person name="Chang J.H."/>
        </authorList>
    </citation>
    <scope>NUCLEOTIDE SEQUENCE [LARGE SCALE GENOMIC DNA]</scope>
    <source>
        <strain evidence="2 3">DSM 15932</strain>
    </source>
</reference>
<name>A0A3Q9UZW0_9MICO</name>
<protein>
    <submittedName>
        <fullName evidence="2">MarR family transcriptional regulator</fullName>
    </submittedName>
</protein>
<dbReference type="InterPro" id="IPR039422">
    <property type="entry name" value="MarR/SlyA-like"/>
</dbReference>
<dbReference type="PANTHER" id="PTHR33164:SF99">
    <property type="entry name" value="MARR FAMILY REGULATORY PROTEIN"/>
    <property type="match status" value="1"/>
</dbReference>
<dbReference type="EMBL" id="CP028137">
    <property type="protein sequence ID" value="AZZ53089.1"/>
    <property type="molecule type" value="Genomic_DNA"/>
</dbReference>
<accession>A0A3Q9UZW0</accession>
<dbReference type="Gene3D" id="1.10.10.10">
    <property type="entry name" value="Winged helix-like DNA-binding domain superfamily/Winged helix DNA-binding domain"/>
    <property type="match status" value="1"/>
</dbReference>
<dbReference type="PANTHER" id="PTHR33164">
    <property type="entry name" value="TRANSCRIPTIONAL REGULATOR, MARR FAMILY"/>
    <property type="match status" value="1"/>
</dbReference>
<dbReference type="InterPro" id="IPR036390">
    <property type="entry name" value="WH_DNA-bd_sf"/>
</dbReference>
<dbReference type="RefSeq" id="WP_127887645.1">
    <property type="nucleotide sequence ID" value="NZ_CP028137.1"/>
</dbReference>
<dbReference type="InterPro" id="IPR036388">
    <property type="entry name" value="WH-like_DNA-bd_sf"/>
</dbReference>
<dbReference type="SUPFAM" id="SSF46785">
    <property type="entry name" value="Winged helix' DNA-binding domain"/>
    <property type="match status" value="1"/>
</dbReference>
<evidence type="ECO:0000313" key="2">
    <source>
        <dbReference type="EMBL" id="AZZ53089.1"/>
    </source>
</evidence>